<sequence>MVKNGKRKILKENEESTDFKGWKIVDSNSGPSTKMSKLLQWTEIDIKNDETEVSLNESLIKDDFINNFTDSFKKRKPMKITNVQLLNDPFQVAVVNNLLKDPELIPKLVEEMENIEWNKKQMDLYEFYQSTDLVNVGSPYISSFYKFITNDMKVWMEKLTGMKIQKVSMSCSMYNCTNFLLSHDDLLSDRLIAYVFYLSPWKEANEWNETMGGALEVFKSDSNGQPQYPAYKKFFPSNNQLAFFKVEKKSHHQVGEVLTKDYPRLTIHGWFHGFKDNVDYDADAVKIKRPNVPIFKSPNSLAFVNSKIINKNYLKDSIKAEIQQQIEDNSEAGLGEFLTDEFLGNIQKDLTNSSLKWTTKGPANQQNYEILDVQSVPKSSSLKELISLVGSKHFFKLLHEYTELDVYGKNAKSPTCTVEFQRWKGGCYALINDPTTYSDDSLDLILNIGHNEGVGTITYLVPDKQDNDSTSDYENEEDDSVLLTIYPQNNFLNLVYRSAGTAKFTKYCYKSAIMDNEFFKICSTISYIVVIFVIGLPMWWKSTEIHRAALPSDEIAVLDKTPITFTMKIGIFIGNDERQKTVVEELEVFFRNNDMFNAILIPIQVSQSDISNIRTPGSLEIMLNKYYVAKPGDLLVAEWNNLQDDVLVTNERTLFVSPKASSQKIYEVIRSWIVRDYKIRSILGQVKTFDGKQLRHNFPPPSPEYEIMLSILNPKPDLQTLYWNVKKATEDYLQPFLKEFSDLSDFTIKSQWKYQVQLKYDSKQIKDSSKVGRHFAMDKDSLPHIITSIERKLGTDVANKPCIHLVVYAPPCNSAPVYIYKDSKRVSNLTFDSFISAKWGGIVIANPPDTTCSVILSEDDGTKPKEIYLHSHAIMDFVLYELRKIFELEVEVPINNAALVSLEQITPRLWEKDMYLRNGAVHLIASASSTLQSLIKLLDDIKNIVIGDHVGHEIYAAYENVLKAKEHLANNEINKAVKHARIAFIAAEKAFNDPSLLELLYFPEEQKYAIYIPLYLPIMIPVIFSFNSIKKYFKKKKEQDVDEKDEVSKKDN</sequence>
<dbReference type="InterPro" id="IPR051842">
    <property type="entry name" value="uS12_prolyl_hydroxylase"/>
</dbReference>
<comment type="cofactor">
    <cofactor evidence="1">
        <name>L-ascorbate</name>
        <dbReference type="ChEBI" id="CHEBI:38290"/>
    </cofactor>
</comment>
<keyword evidence="3" id="KW-0223">Dioxygenase</keyword>
<dbReference type="GO" id="GO:0016255">
    <property type="term" value="P:attachment of GPI anchor to protein"/>
    <property type="evidence" value="ECO:0007669"/>
    <property type="project" value="InterPro"/>
</dbReference>
<proteinExistence type="predicted"/>
<keyword evidence="8" id="KW-1185">Reference proteome</keyword>
<dbReference type="OrthoDB" id="28748at2759"/>
<dbReference type="PANTHER" id="PTHR12117">
    <property type="entry name" value="HISTONE ACETYLTRANSFERASE COMPLEX"/>
    <property type="match status" value="1"/>
</dbReference>
<dbReference type="Gene3D" id="2.60.120.620">
    <property type="entry name" value="q2cbj1_9rhob like domain"/>
    <property type="match status" value="2"/>
</dbReference>
<dbReference type="InterPro" id="IPR006620">
    <property type="entry name" value="Pro_4_hyd_alph"/>
</dbReference>
<keyword evidence="2" id="KW-0847">Vitamin C</keyword>
<dbReference type="Proteomes" id="UP001153620">
    <property type="component" value="Chromosome 3"/>
</dbReference>
<dbReference type="Pfam" id="PF10637">
    <property type="entry name" value="Ofd1_CTDD"/>
    <property type="match status" value="1"/>
</dbReference>
<keyword evidence="5" id="KW-0472">Membrane</keyword>
<dbReference type="PANTHER" id="PTHR12117:SF0">
    <property type="entry name" value="PROLYL 3-HYDROXYLASE OGFOD1"/>
    <property type="match status" value="1"/>
</dbReference>
<evidence type="ECO:0000259" key="6">
    <source>
        <dbReference type="SMART" id="SM00702"/>
    </source>
</evidence>
<keyword evidence="5" id="KW-1133">Transmembrane helix</keyword>
<protein>
    <recommendedName>
        <fullName evidence="6">Prolyl 4-hydroxylase alpha subunit domain-containing protein</fullName>
    </recommendedName>
</protein>
<dbReference type="GO" id="GO:0031418">
    <property type="term" value="F:L-ascorbic acid binding"/>
    <property type="evidence" value="ECO:0007669"/>
    <property type="project" value="UniProtKB-KW"/>
</dbReference>
<evidence type="ECO:0000256" key="2">
    <source>
        <dbReference type="ARBA" id="ARBA00022896"/>
    </source>
</evidence>
<reference evidence="7" key="1">
    <citation type="submission" date="2022-01" db="EMBL/GenBank/DDBJ databases">
        <authorList>
            <person name="King R."/>
        </authorList>
    </citation>
    <scope>NUCLEOTIDE SEQUENCE</scope>
</reference>
<dbReference type="Pfam" id="PF13661">
    <property type="entry name" value="2OG-FeII_Oxy_4"/>
    <property type="match status" value="1"/>
</dbReference>
<evidence type="ECO:0000313" key="7">
    <source>
        <dbReference type="EMBL" id="CAG9806600.1"/>
    </source>
</evidence>
<dbReference type="InterPro" id="IPR039558">
    <property type="entry name" value="TPA1/OFD1_N"/>
</dbReference>
<dbReference type="InterPro" id="IPR019601">
    <property type="entry name" value="Oxoglutarate/Fe-dep_Oase_C"/>
</dbReference>
<name>A0A9N9WUJ7_9DIPT</name>
<evidence type="ECO:0000256" key="1">
    <source>
        <dbReference type="ARBA" id="ARBA00001961"/>
    </source>
</evidence>
<evidence type="ECO:0000313" key="8">
    <source>
        <dbReference type="Proteomes" id="UP001153620"/>
    </source>
</evidence>
<evidence type="ECO:0000256" key="3">
    <source>
        <dbReference type="ARBA" id="ARBA00022964"/>
    </source>
</evidence>
<dbReference type="GO" id="GO:0042765">
    <property type="term" value="C:GPI-anchor transamidase complex"/>
    <property type="evidence" value="ECO:0007669"/>
    <property type="project" value="InterPro"/>
</dbReference>
<organism evidence="7 8">
    <name type="scientific">Chironomus riparius</name>
    <dbReference type="NCBI Taxonomy" id="315576"/>
    <lineage>
        <taxon>Eukaryota</taxon>
        <taxon>Metazoa</taxon>
        <taxon>Ecdysozoa</taxon>
        <taxon>Arthropoda</taxon>
        <taxon>Hexapoda</taxon>
        <taxon>Insecta</taxon>
        <taxon>Pterygota</taxon>
        <taxon>Neoptera</taxon>
        <taxon>Endopterygota</taxon>
        <taxon>Diptera</taxon>
        <taxon>Nematocera</taxon>
        <taxon>Chironomoidea</taxon>
        <taxon>Chironomidae</taxon>
        <taxon>Chironominae</taxon>
        <taxon>Chironomus</taxon>
    </lineage>
</organism>
<dbReference type="AlphaFoldDB" id="A0A9N9WUJ7"/>
<dbReference type="GO" id="GO:0006449">
    <property type="term" value="P:regulation of translational termination"/>
    <property type="evidence" value="ECO:0007669"/>
    <property type="project" value="TreeGrafter"/>
</dbReference>
<dbReference type="EMBL" id="OU895879">
    <property type="protein sequence ID" value="CAG9806600.1"/>
    <property type="molecule type" value="Genomic_DNA"/>
</dbReference>
<evidence type="ECO:0000256" key="4">
    <source>
        <dbReference type="ARBA" id="ARBA00023002"/>
    </source>
</evidence>
<reference evidence="7" key="2">
    <citation type="submission" date="2022-10" db="EMBL/GenBank/DDBJ databases">
        <authorList>
            <consortium name="ENA_rothamsted_submissions"/>
            <consortium name="culmorum"/>
            <person name="King R."/>
        </authorList>
    </citation>
    <scope>NUCLEOTIDE SEQUENCE</scope>
</reference>
<accession>A0A9N9WUJ7</accession>
<feature type="transmembrane region" description="Helical" evidence="5">
    <location>
        <begin position="1008"/>
        <end position="1029"/>
    </location>
</feature>
<keyword evidence="4" id="KW-0560">Oxidoreductase</keyword>
<dbReference type="GO" id="GO:0031543">
    <property type="term" value="F:peptidyl-proline dioxygenase activity"/>
    <property type="evidence" value="ECO:0007669"/>
    <property type="project" value="TreeGrafter"/>
</dbReference>
<gene>
    <name evidence="7" type="ORF">CHIRRI_LOCUS9455</name>
</gene>
<dbReference type="SMART" id="SM00702">
    <property type="entry name" value="P4Hc"/>
    <property type="match status" value="1"/>
</dbReference>
<feature type="transmembrane region" description="Helical" evidence="5">
    <location>
        <begin position="518"/>
        <end position="540"/>
    </location>
</feature>
<keyword evidence="5" id="KW-0812">Transmembrane</keyword>
<dbReference type="Pfam" id="PF10510">
    <property type="entry name" value="PIG-S"/>
    <property type="match status" value="1"/>
</dbReference>
<evidence type="ECO:0000256" key="5">
    <source>
        <dbReference type="SAM" id="Phobius"/>
    </source>
</evidence>
<feature type="domain" description="Prolyl 4-hydroxylase alpha subunit" evidence="6">
    <location>
        <begin position="90"/>
        <end position="272"/>
    </location>
</feature>
<dbReference type="InterPro" id="IPR019540">
    <property type="entry name" value="PtdIno-glycan_biosynth_class_S"/>
</dbReference>
<dbReference type="GO" id="GO:0005506">
    <property type="term" value="F:iron ion binding"/>
    <property type="evidence" value="ECO:0007669"/>
    <property type="project" value="InterPro"/>
</dbReference>